<dbReference type="Pfam" id="PF08241">
    <property type="entry name" value="Methyltransf_11"/>
    <property type="match status" value="1"/>
</dbReference>
<evidence type="ECO:0000313" key="6">
    <source>
        <dbReference type="Proteomes" id="UP000184330"/>
    </source>
</evidence>
<dbReference type="PANTHER" id="PTHR44942">
    <property type="entry name" value="METHYLTRANSF_11 DOMAIN-CONTAINING PROTEIN"/>
    <property type="match status" value="1"/>
</dbReference>
<protein>
    <recommendedName>
        <fullName evidence="4">Methyltransferase type 11 domain-containing protein</fullName>
    </recommendedName>
</protein>
<dbReference type="Proteomes" id="UP000184330">
    <property type="component" value="Unassembled WGS sequence"/>
</dbReference>
<proteinExistence type="inferred from homology"/>
<dbReference type="GO" id="GO:0008757">
    <property type="term" value="F:S-adenosylmethionine-dependent methyltransferase activity"/>
    <property type="evidence" value="ECO:0007669"/>
    <property type="project" value="InterPro"/>
</dbReference>
<feature type="domain" description="Methyltransferase type 11" evidence="4">
    <location>
        <begin position="52"/>
        <end position="143"/>
    </location>
</feature>
<evidence type="ECO:0000256" key="3">
    <source>
        <dbReference type="ARBA" id="ARBA00022679"/>
    </source>
</evidence>
<dbReference type="SUPFAM" id="SSF53335">
    <property type="entry name" value="S-adenosyl-L-methionine-dependent methyltransferases"/>
    <property type="match status" value="1"/>
</dbReference>
<dbReference type="AlphaFoldDB" id="A0A1L7WD67"/>
<keyword evidence="6" id="KW-1185">Reference proteome</keyword>
<dbReference type="InterPro" id="IPR013216">
    <property type="entry name" value="Methyltransf_11"/>
</dbReference>
<comment type="similarity">
    <text evidence="1">Belongs to the methyltransferase superfamily.</text>
</comment>
<dbReference type="InterPro" id="IPR029063">
    <property type="entry name" value="SAM-dependent_MTases_sf"/>
</dbReference>
<evidence type="ECO:0000259" key="4">
    <source>
        <dbReference type="Pfam" id="PF08241"/>
    </source>
</evidence>
<organism evidence="5 6">
    <name type="scientific">Phialocephala subalpina</name>
    <dbReference type="NCBI Taxonomy" id="576137"/>
    <lineage>
        <taxon>Eukaryota</taxon>
        <taxon>Fungi</taxon>
        <taxon>Dikarya</taxon>
        <taxon>Ascomycota</taxon>
        <taxon>Pezizomycotina</taxon>
        <taxon>Leotiomycetes</taxon>
        <taxon>Helotiales</taxon>
        <taxon>Mollisiaceae</taxon>
        <taxon>Phialocephala</taxon>
        <taxon>Phialocephala fortinii species complex</taxon>
    </lineage>
</organism>
<dbReference type="GO" id="GO:0032259">
    <property type="term" value="P:methylation"/>
    <property type="evidence" value="ECO:0007669"/>
    <property type="project" value="UniProtKB-KW"/>
</dbReference>
<dbReference type="CDD" id="cd02440">
    <property type="entry name" value="AdoMet_MTases"/>
    <property type="match status" value="1"/>
</dbReference>
<keyword evidence="3" id="KW-0808">Transferase</keyword>
<name>A0A1L7WD67_9HELO</name>
<evidence type="ECO:0000256" key="2">
    <source>
        <dbReference type="ARBA" id="ARBA00022603"/>
    </source>
</evidence>
<dbReference type="STRING" id="576137.A0A1L7WD67"/>
<gene>
    <name evidence="5" type="ORF">PAC_00606</name>
</gene>
<evidence type="ECO:0000256" key="1">
    <source>
        <dbReference type="ARBA" id="ARBA00008361"/>
    </source>
</evidence>
<dbReference type="Gene3D" id="3.40.50.150">
    <property type="entry name" value="Vaccinia Virus protein VP39"/>
    <property type="match status" value="1"/>
</dbReference>
<dbReference type="InterPro" id="IPR051052">
    <property type="entry name" value="Diverse_substrate_MTase"/>
</dbReference>
<reference evidence="5 6" key="1">
    <citation type="submission" date="2016-03" db="EMBL/GenBank/DDBJ databases">
        <authorList>
            <person name="Ploux O."/>
        </authorList>
    </citation>
    <scope>NUCLEOTIDE SEQUENCE [LARGE SCALE GENOMIC DNA]</scope>
    <source>
        <strain evidence="5 6">UAMH 11012</strain>
    </source>
</reference>
<accession>A0A1L7WD67</accession>
<dbReference type="OrthoDB" id="10027013at2759"/>
<dbReference type="EMBL" id="FJOG01000001">
    <property type="protein sequence ID" value="CZR50732.1"/>
    <property type="molecule type" value="Genomic_DNA"/>
</dbReference>
<evidence type="ECO:0000313" key="5">
    <source>
        <dbReference type="EMBL" id="CZR50732.1"/>
    </source>
</evidence>
<dbReference type="PANTHER" id="PTHR44942:SF4">
    <property type="entry name" value="METHYLTRANSFERASE TYPE 11 DOMAIN-CONTAINING PROTEIN"/>
    <property type="match status" value="1"/>
</dbReference>
<keyword evidence="2" id="KW-0489">Methyltransferase</keyword>
<sequence length="290" mass="33346">MAIPFTLDSRAASGFKNASNYDTHRPTYPPEAVEKLLKHLGVENQRNAQVIDLASGTGKFTELLAPRPEEFEILAIEPHEGMREELVKKNLGSRVKVLHGDAAHMPVEEGRGDALVAAQAFHWFATEESLKEIHRVLRRGAKFGMIWNLEAYNAPKEWSSVTSWEQKLKDIVLSLEDGHPRFRHMKWKEVFEKQQDTTPLQTLKYTFTHNPPTFSLPLGEETFQWTVWMSEEAIWGRYTTLSQIANLDENEREEVRKKVFTVLNEGDTERNDKGEIALHGVTYLCWTSRI</sequence>